<evidence type="ECO:0000256" key="4">
    <source>
        <dbReference type="ARBA" id="ARBA00022737"/>
    </source>
</evidence>
<dbReference type="AlphaFoldDB" id="A0A3M7RUS2"/>
<reference evidence="8 9" key="1">
    <citation type="journal article" date="2018" name="Sci. Rep.">
        <title>Genomic signatures of local adaptation to the degree of environmental predictability in rotifers.</title>
        <authorList>
            <person name="Franch-Gras L."/>
            <person name="Hahn C."/>
            <person name="Garcia-Roger E.M."/>
            <person name="Carmona M.J."/>
            <person name="Serra M."/>
            <person name="Gomez A."/>
        </authorList>
    </citation>
    <scope>NUCLEOTIDE SEQUENCE [LARGE SCALE GENOMIC DNA]</scope>
    <source>
        <strain evidence="8">HYR1</strain>
    </source>
</reference>
<dbReference type="Pfam" id="PF13202">
    <property type="entry name" value="EF-hand_5"/>
    <property type="match status" value="1"/>
</dbReference>
<evidence type="ECO:0000256" key="3">
    <source>
        <dbReference type="ARBA" id="ARBA00022723"/>
    </source>
</evidence>
<feature type="domain" description="EF-hand" evidence="7">
    <location>
        <begin position="211"/>
        <end position="237"/>
    </location>
</feature>
<comment type="subcellular location">
    <subcellularLocation>
        <location evidence="1">Cytoplasm</location>
    </subcellularLocation>
</comment>
<evidence type="ECO:0000313" key="8">
    <source>
        <dbReference type="EMBL" id="RNA27078.1"/>
    </source>
</evidence>
<feature type="compositionally biased region" description="Pro residues" evidence="6">
    <location>
        <begin position="1"/>
        <end position="12"/>
    </location>
</feature>
<evidence type="ECO:0000256" key="6">
    <source>
        <dbReference type="SAM" id="MobiDB-lite"/>
    </source>
</evidence>
<feature type="region of interest" description="Disordered" evidence="6">
    <location>
        <begin position="53"/>
        <end position="128"/>
    </location>
</feature>
<dbReference type="PROSITE" id="PS00018">
    <property type="entry name" value="EF_HAND_1"/>
    <property type="match status" value="3"/>
</dbReference>
<dbReference type="PROSITE" id="PS50222">
    <property type="entry name" value="EF_HAND_2"/>
    <property type="match status" value="2"/>
</dbReference>
<keyword evidence="5" id="KW-0106">Calcium</keyword>
<sequence>MYGSQPPYPNAPRPNFNQPGQNLYPNIANFPPQNNQPYPGQQATNALFSGVTNPSTRPYAPASNPGYPVQPGYGSNAPYSSQPFQNQGYPSQPTMPTQPGFGPGPNYNQNPGFGYPPQNAGYQAYPSQGSGYGMNNSWNEQNYLKQIFDEIDHNRNGQISVQELHEALKRGQPMFDFDPFTVQYDNNRNNEISFQEFYDLFVGLNIQFNEFLDIDRDSSGFIDSRELASSMYSKGYQFSPETFDYVVNEISRRSGKQGISFDIYVRVAARFEALRNEYNRMPVKNMPMEIIFAAFKSKSKLNK</sequence>
<name>A0A3M7RUS2_BRAPC</name>
<keyword evidence="2" id="KW-0963">Cytoplasm</keyword>
<evidence type="ECO:0000259" key="7">
    <source>
        <dbReference type="PROSITE" id="PS50222"/>
    </source>
</evidence>
<dbReference type="SUPFAM" id="SSF47473">
    <property type="entry name" value="EF-hand"/>
    <property type="match status" value="1"/>
</dbReference>
<keyword evidence="4" id="KW-0677">Repeat</keyword>
<organism evidence="8 9">
    <name type="scientific">Brachionus plicatilis</name>
    <name type="common">Marine rotifer</name>
    <name type="synonym">Brachionus muelleri</name>
    <dbReference type="NCBI Taxonomy" id="10195"/>
    <lineage>
        <taxon>Eukaryota</taxon>
        <taxon>Metazoa</taxon>
        <taxon>Spiralia</taxon>
        <taxon>Gnathifera</taxon>
        <taxon>Rotifera</taxon>
        <taxon>Eurotatoria</taxon>
        <taxon>Monogononta</taxon>
        <taxon>Pseudotrocha</taxon>
        <taxon>Ploima</taxon>
        <taxon>Brachionidae</taxon>
        <taxon>Brachionus</taxon>
    </lineage>
</organism>
<evidence type="ECO:0000256" key="2">
    <source>
        <dbReference type="ARBA" id="ARBA00022490"/>
    </source>
</evidence>
<feature type="compositionally biased region" description="Polar residues" evidence="6">
    <location>
        <begin position="77"/>
        <end position="97"/>
    </location>
</feature>
<protein>
    <submittedName>
        <fullName evidence="8">Programmed cell death 6</fullName>
    </submittedName>
</protein>
<feature type="compositionally biased region" description="Polar residues" evidence="6">
    <location>
        <begin position="15"/>
        <end position="24"/>
    </location>
</feature>
<dbReference type="STRING" id="10195.A0A3M7RUS2"/>
<dbReference type="Gene3D" id="1.10.238.10">
    <property type="entry name" value="EF-hand"/>
    <property type="match status" value="1"/>
</dbReference>
<dbReference type="PANTHER" id="PTHR46212:SF3">
    <property type="entry name" value="GH27120P"/>
    <property type="match status" value="1"/>
</dbReference>
<gene>
    <name evidence="8" type="ORF">BpHYR1_001954</name>
</gene>
<dbReference type="InterPro" id="IPR011992">
    <property type="entry name" value="EF-hand-dom_pair"/>
</dbReference>
<dbReference type="SMART" id="SM00054">
    <property type="entry name" value="EFh"/>
    <property type="match status" value="3"/>
</dbReference>
<dbReference type="GO" id="GO:0048306">
    <property type="term" value="F:calcium-dependent protein binding"/>
    <property type="evidence" value="ECO:0007669"/>
    <property type="project" value="UniProtKB-ARBA"/>
</dbReference>
<dbReference type="Pfam" id="PF13499">
    <property type="entry name" value="EF-hand_7"/>
    <property type="match status" value="1"/>
</dbReference>
<accession>A0A3M7RUS2</accession>
<dbReference type="Proteomes" id="UP000276133">
    <property type="component" value="Unassembled WGS sequence"/>
</dbReference>
<dbReference type="PANTHER" id="PTHR46212">
    <property type="entry name" value="PEFLIN"/>
    <property type="match status" value="1"/>
</dbReference>
<proteinExistence type="predicted"/>
<feature type="region of interest" description="Disordered" evidence="6">
    <location>
        <begin position="1"/>
        <end position="27"/>
    </location>
</feature>
<dbReference type="EMBL" id="REGN01002603">
    <property type="protein sequence ID" value="RNA27078.1"/>
    <property type="molecule type" value="Genomic_DNA"/>
</dbReference>
<dbReference type="InterPro" id="IPR002048">
    <property type="entry name" value="EF_hand_dom"/>
</dbReference>
<comment type="caution">
    <text evidence="8">The sequence shown here is derived from an EMBL/GenBank/DDBJ whole genome shotgun (WGS) entry which is preliminary data.</text>
</comment>
<keyword evidence="3" id="KW-0479">Metal-binding</keyword>
<evidence type="ECO:0000313" key="9">
    <source>
        <dbReference type="Proteomes" id="UP000276133"/>
    </source>
</evidence>
<dbReference type="GO" id="GO:0005509">
    <property type="term" value="F:calcium ion binding"/>
    <property type="evidence" value="ECO:0007669"/>
    <property type="project" value="InterPro"/>
</dbReference>
<dbReference type="InterPro" id="IPR018247">
    <property type="entry name" value="EF_Hand_1_Ca_BS"/>
</dbReference>
<evidence type="ECO:0000256" key="5">
    <source>
        <dbReference type="ARBA" id="ARBA00022837"/>
    </source>
</evidence>
<keyword evidence="9" id="KW-1185">Reference proteome</keyword>
<evidence type="ECO:0000256" key="1">
    <source>
        <dbReference type="ARBA" id="ARBA00004496"/>
    </source>
</evidence>
<feature type="domain" description="EF-hand" evidence="7">
    <location>
        <begin position="139"/>
        <end position="174"/>
    </location>
</feature>
<dbReference type="InterPro" id="IPR051426">
    <property type="entry name" value="Peflin/Sorcin_CaBP"/>
</dbReference>
<dbReference type="OrthoDB" id="186625at2759"/>
<dbReference type="GO" id="GO:0005737">
    <property type="term" value="C:cytoplasm"/>
    <property type="evidence" value="ECO:0007669"/>
    <property type="project" value="UniProtKB-SubCell"/>
</dbReference>